<gene>
    <name evidence="1" type="ORF">NDU88_001169</name>
</gene>
<protein>
    <submittedName>
        <fullName evidence="1">Uncharacterized protein</fullName>
    </submittedName>
</protein>
<dbReference type="Proteomes" id="UP001066276">
    <property type="component" value="Chromosome 11"/>
</dbReference>
<evidence type="ECO:0000313" key="2">
    <source>
        <dbReference type="Proteomes" id="UP001066276"/>
    </source>
</evidence>
<keyword evidence="2" id="KW-1185">Reference proteome</keyword>
<dbReference type="EMBL" id="JANPWB010000015">
    <property type="protein sequence ID" value="KAJ1088010.1"/>
    <property type="molecule type" value="Genomic_DNA"/>
</dbReference>
<evidence type="ECO:0000313" key="1">
    <source>
        <dbReference type="EMBL" id="KAJ1088010.1"/>
    </source>
</evidence>
<organism evidence="1 2">
    <name type="scientific">Pleurodeles waltl</name>
    <name type="common">Iberian ribbed newt</name>
    <dbReference type="NCBI Taxonomy" id="8319"/>
    <lineage>
        <taxon>Eukaryota</taxon>
        <taxon>Metazoa</taxon>
        <taxon>Chordata</taxon>
        <taxon>Craniata</taxon>
        <taxon>Vertebrata</taxon>
        <taxon>Euteleostomi</taxon>
        <taxon>Amphibia</taxon>
        <taxon>Batrachia</taxon>
        <taxon>Caudata</taxon>
        <taxon>Salamandroidea</taxon>
        <taxon>Salamandridae</taxon>
        <taxon>Pleurodelinae</taxon>
        <taxon>Pleurodeles</taxon>
    </lineage>
</organism>
<reference evidence="1" key="1">
    <citation type="journal article" date="2022" name="bioRxiv">
        <title>Sequencing and chromosome-scale assembly of the giantPleurodeles waltlgenome.</title>
        <authorList>
            <person name="Brown T."/>
            <person name="Elewa A."/>
            <person name="Iarovenko S."/>
            <person name="Subramanian E."/>
            <person name="Araus A.J."/>
            <person name="Petzold A."/>
            <person name="Susuki M."/>
            <person name="Suzuki K.-i.T."/>
            <person name="Hayashi T."/>
            <person name="Toyoda A."/>
            <person name="Oliveira C."/>
            <person name="Osipova E."/>
            <person name="Leigh N.D."/>
            <person name="Simon A."/>
            <person name="Yun M.H."/>
        </authorList>
    </citation>
    <scope>NUCLEOTIDE SEQUENCE</scope>
    <source>
        <strain evidence="1">20211129_DDA</strain>
        <tissue evidence="1">Liver</tissue>
    </source>
</reference>
<accession>A0AAV7LKL9</accession>
<sequence length="91" mass="9458">MRTHGGKRPRLLRSEALCSEVSTVRAPPLPPMHTASFGQTPSALGRGREMIKTLLALALLVGRVGAGRWVVGDCAPHSAPIGAGVPQDVPA</sequence>
<proteinExistence type="predicted"/>
<dbReference type="AlphaFoldDB" id="A0AAV7LKL9"/>
<name>A0AAV7LKL9_PLEWA</name>
<comment type="caution">
    <text evidence="1">The sequence shown here is derived from an EMBL/GenBank/DDBJ whole genome shotgun (WGS) entry which is preliminary data.</text>
</comment>